<dbReference type="SUPFAM" id="SSF51905">
    <property type="entry name" value="FAD/NAD(P)-binding domain"/>
    <property type="match status" value="1"/>
</dbReference>
<reference evidence="8" key="1">
    <citation type="submission" date="2019-04" db="EMBL/GenBank/DDBJ databases">
        <title>Nocardioides xinjiangensis sp. nov.</title>
        <authorList>
            <person name="Liu S."/>
        </authorList>
    </citation>
    <scope>NUCLEOTIDE SEQUENCE [LARGE SCALE GENOMIC DNA]</scope>
    <source>
        <strain evidence="8">18</strain>
    </source>
</reference>
<comment type="pathway">
    <text evidence="1">Cofactor biosynthesis; thiamine diphosphate biosynthesis.</text>
</comment>
<dbReference type="GO" id="GO:0009228">
    <property type="term" value="P:thiamine biosynthetic process"/>
    <property type="evidence" value="ECO:0007669"/>
    <property type="project" value="UniProtKB-KW"/>
</dbReference>
<dbReference type="InterPro" id="IPR006076">
    <property type="entry name" value="FAD-dep_OxRdtase"/>
</dbReference>
<dbReference type="PROSITE" id="PS00065">
    <property type="entry name" value="D_2_HYDROXYACID_DH_1"/>
    <property type="match status" value="1"/>
</dbReference>
<sequence length="350" mass="36942">MAIVGAGSIGLAIAWRIARFGAEVVVYDPAPGSGASRVAAGMLAAVTEAQFGEEALLPFMAESADAWPGFARELEQASGHHVGFRDAPTLLVGLEDADRAEIDRQAALYRSTDRNVQPLGGRASRKIEPLLSHRTRGGVLVPDDRAVDPRAVHAALLAAAEKAGARIRTEHVDDLGALDADKIVLATGCGSARFGLPIRPVRGTVLRLRAGDGQPVPAATVRGYVQGHPVYIVTRDSGEIVIGATSDERGFDRTIGTAGAVHDLLRWSIELIPEIAEYHLEEVTVGFRPTAPDNLPLIGPVDDRTIAATGHYRHGIALIPATAACVADLATGQGDGFPKAFDPLRFKESE</sequence>
<dbReference type="SUPFAM" id="SSF54373">
    <property type="entry name" value="FAD-linked reductases, C-terminal domain"/>
    <property type="match status" value="1"/>
</dbReference>
<evidence type="ECO:0000313" key="7">
    <source>
        <dbReference type="EMBL" id="THV42955.1"/>
    </source>
</evidence>
<dbReference type="Gene3D" id="3.30.9.10">
    <property type="entry name" value="D-Amino Acid Oxidase, subunit A, domain 2"/>
    <property type="match status" value="1"/>
</dbReference>
<name>A0A4S8QIX0_9ACTN</name>
<dbReference type="InterPro" id="IPR029752">
    <property type="entry name" value="D-isomer_DH_CS1"/>
</dbReference>
<evidence type="ECO:0000256" key="1">
    <source>
        <dbReference type="ARBA" id="ARBA00004948"/>
    </source>
</evidence>
<dbReference type="EMBL" id="STGY01000010">
    <property type="protein sequence ID" value="THV42955.1"/>
    <property type="molecule type" value="Genomic_DNA"/>
</dbReference>
<evidence type="ECO:0000313" key="8">
    <source>
        <dbReference type="Proteomes" id="UP000308760"/>
    </source>
</evidence>
<dbReference type="EC" id="1.4.3.19" evidence="5"/>
<keyword evidence="2" id="KW-0784">Thiamine biosynthesis</keyword>
<evidence type="ECO:0000256" key="3">
    <source>
        <dbReference type="ARBA" id="ARBA00023002"/>
    </source>
</evidence>
<dbReference type="NCBIfam" id="TIGR02352">
    <property type="entry name" value="thiamin_ThiO"/>
    <property type="match status" value="1"/>
</dbReference>
<dbReference type="OrthoDB" id="3214401at2"/>
<dbReference type="InterPro" id="IPR012727">
    <property type="entry name" value="Gly_oxidase_ThiO"/>
</dbReference>
<evidence type="ECO:0000259" key="6">
    <source>
        <dbReference type="Pfam" id="PF01266"/>
    </source>
</evidence>
<proteinExistence type="predicted"/>
<reference evidence="7 8" key="2">
    <citation type="submission" date="2019-05" db="EMBL/GenBank/DDBJ databases">
        <title>Glycomyces buryatensis sp. nov.</title>
        <authorList>
            <person name="Nikitina E."/>
        </authorList>
    </citation>
    <scope>NUCLEOTIDE SEQUENCE [LARGE SCALE GENOMIC DNA]</scope>
    <source>
        <strain evidence="7 8">18</strain>
    </source>
</reference>
<protein>
    <recommendedName>
        <fullName evidence="5">glycine oxidase</fullName>
        <ecNumber evidence="5">1.4.3.19</ecNumber>
    </recommendedName>
</protein>
<dbReference type="Proteomes" id="UP000308760">
    <property type="component" value="Unassembled WGS sequence"/>
</dbReference>
<dbReference type="GO" id="GO:0005737">
    <property type="term" value="C:cytoplasm"/>
    <property type="evidence" value="ECO:0007669"/>
    <property type="project" value="TreeGrafter"/>
</dbReference>
<accession>A0A4S8QIX0</accession>
<dbReference type="UniPathway" id="UPA00060"/>
<dbReference type="GO" id="GO:0050660">
    <property type="term" value="F:flavin adenine dinucleotide binding"/>
    <property type="evidence" value="ECO:0007669"/>
    <property type="project" value="InterPro"/>
</dbReference>
<organism evidence="7 8">
    <name type="scientific">Glycomyces buryatensis</name>
    <dbReference type="NCBI Taxonomy" id="2570927"/>
    <lineage>
        <taxon>Bacteria</taxon>
        <taxon>Bacillati</taxon>
        <taxon>Actinomycetota</taxon>
        <taxon>Actinomycetes</taxon>
        <taxon>Glycomycetales</taxon>
        <taxon>Glycomycetaceae</taxon>
        <taxon>Glycomyces</taxon>
    </lineage>
</organism>
<comment type="caution">
    <text evidence="7">The sequence shown here is derived from an EMBL/GenBank/DDBJ whole genome shotgun (WGS) entry which is preliminary data.</text>
</comment>
<dbReference type="GO" id="GO:0043799">
    <property type="term" value="F:glycine oxidase activity"/>
    <property type="evidence" value="ECO:0007669"/>
    <property type="project" value="UniProtKB-EC"/>
</dbReference>
<feature type="domain" description="FAD dependent oxidoreductase" evidence="6">
    <location>
        <begin position="2"/>
        <end position="329"/>
    </location>
</feature>
<dbReference type="GO" id="GO:0009229">
    <property type="term" value="P:thiamine diphosphate biosynthetic process"/>
    <property type="evidence" value="ECO:0007669"/>
    <property type="project" value="UniProtKB-UniPathway"/>
</dbReference>
<evidence type="ECO:0000256" key="2">
    <source>
        <dbReference type="ARBA" id="ARBA00022977"/>
    </source>
</evidence>
<evidence type="ECO:0000256" key="5">
    <source>
        <dbReference type="ARBA" id="ARBA00050018"/>
    </source>
</evidence>
<keyword evidence="3 7" id="KW-0560">Oxidoreductase</keyword>
<keyword evidence="8" id="KW-1185">Reference proteome</keyword>
<comment type="catalytic activity">
    <reaction evidence="4">
        <text>glycine + O2 + H2O = glyoxylate + H2O2 + NH4(+)</text>
        <dbReference type="Rhea" id="RHEA:11532"/>
        <dbReference type="ChEBI" id="CHEBI:15377"/>
        <dbReference type="ChEBI" id="CHEBI:15379"/>
        <dbReference type="ChEBI" id="CHEBI:16240"/>
        <dbReference type="ChEBI" id="CHEBI:28938"/>
        <dbReference type="ChEBI" id="CHEBI:36655"/>
        <dbReference type="ChEBI" id="CHEBI:57305"/>
        <dbReference type="EC" id="1.4.3.19"/>
    </reaction>
</comment>
<dbReference type="Pfam" id="PF01266">
    <property type="entry name" value="DAO"/>
    <property type="match status" value="1"/>
</dbReference>
<dbReference type="InterPro" id="IPR036188">
    <property type="entry name" value="FAD/NAD-bd_sf"/>
</dbReference>
<dbReference type="PANTHER" id="PTHR13847">
    <property type="entry name" value="SARCOSINE DEHYDROGENASE-RELATED"/>
    <property type="match status" value="1"/>
</dbReference>
<evidence type="ECO:0000256" key="4">
    <source>
        <dbReference type="ARBA" id="ARBA00049872"/>
    </source>
</evidence>
<dbReference type="PANTHER" id="PTHR13847:SF289">
    <property type="entry name" value="GLYCINE OXIDASE"/>
    <property type="match status" value="1"/>
</dbReference>
<dbReference type="AlphaFoldDB" id="A0A4S8QIX0"/>
<dbReference type="Gene3D" id="3.50.50.60">
    <property type="entry name" value="FAD/NAD(P)-binding domain"/>
    <property type="match status" value="1"/>
</dbReference>
<gene>
    <name evidence="7" type="primary">thiO</name>
    <name evidence="7" type="ORF">FAB82_03630</name>
</gene>